<dbReference type="OrthoDB" id="6902207at2"/>
<accession>A0A2V4LN78</accession>
<reference evidence="2 3" key="1">
    <citation type="submission" date="2018-06" db="EMBL/GenBank/DDBJ databases">
        <title>Pseudomonas diversity within urban Lake Michigan freshwaters.</title>
        <authorList>
            <person name="Batrich M."/>
            <person name="Hatzopoulos T."/>
            <person name="Putonti C."/>
        </authorList>
    </citation>
    <scope>NUCLEOTIDE SEQUENCE [LARGE SCALE GENOMIC DNA]</scope>
    <source>
        <strain evidence="2 3">MB-090714</strain>
    </source>
</reference>
<sequence length="100" mass="10873">MSGIRRAILLGLLLSCAPVLAKDWPAGVKQTFRDSCVNSAGEPLGKERALLYCDCTVGRIDRDFSLAEMAALEQAELPPTLIERLQQVSQQCLGELGAQR</sequence>
<gene>
    <name evidence="2" type="ORF">DMO17_07230</name>
</gene>
<evidence type="ECO:0000313" key="2">
    <source>
        <dbReference type="EMBL" id="PYC27523.1"/>
    </source>
</evidence>
<keyword evidence="1" id="KW-0732">Signal</keyword>
<protein>
    <submittedName>
        <fullName evidence="2">Uncharacterized protein</fullName>
    </submittedName>
</protein>
<evidence type="ECO:0000256" key="1">
    <source>
        <dbReference type="SAM" id="SignalP"/>
    </source>
</evidence>
<organism evidence="2 3">
    <name type="scientific">Aquipseudomonas alcaligenes</name>
    <name type="common">Pseudomonas alcaligenes</name>
    <dbReference type="NCBI Taxonomy" id="43263"/>
    <lineage>
        <taxon>Bacteria</taxon>
        <taxon>Pseudomonadati</taxon>
        <taxon>Pseudomonadota</taxon>
        <taxon>Gammaproteobacteria</taxon>
        <taxon>Pseudomonadales</taxon>
        <taxon>Pseudomonadaceae</taxon>
        <taxon>Aquipseudomonas</taxon>
    </lineage>
</organism>
<evidence type="ECO:0000313" key="3">
    <source>
        <dbReference type="Proteomes" id="UP000248146"/>
    </source>
</evidence>
<feature type="chain" id="PRO_5016177555" evidence="1">
    <location>
        <begin position="22"/>
        <end position="100"/>
    </location>
</feature>
<dbReference type="Proteomes" id="UP000248146">
    <property type="component" value="Unassembled WGS sequence"/>
</dbReference>
<comment type="caution">
    <text evidence="2">The sequence shown here is derived from an EMBL/GenBank/DDBJ whole genome shotgun (WGS) entry which is preliminary data.</text>
</comment>
<dbReference type="EMBL" id="QJRX01000003">
    <property type="protein sequence ID" value="PYC27523.1"/>
    <property type="molecule type" value="Genomic_DNA"/>
</dbReference>
<dbReference type="RefSeq" id="WP_110681821.1">
    <property type="nucleotide sequence ID" value="NZ_QJRX01000003.1"/>
</dbReference>
<dbReference type="AlphaFoldDB" id="A0A2V4LN78"/>
<feature type="signal peptide" evidence="1">
    <location>
        <begin position="1"/>
        <end position="21"/>
    </location>
</feature>
<proteinExistence type="predicted"/>
<name>A0A2V4LN78_AQUAC</name>